<evidence type="ECO:0000313" key="3">
    <source>
        <dbReference type="Proteomes" id="UP000271925"/>
    </source>
</evidence>
<evidence type="ECO:0000313" key="2">
    <source>
        <dbReference type="EMBL" id="RRA98621.1"/>
    </source>
</evidence>
<dbReference type="EMBL" id="RQJO01000015">
    <property type="protein sequence ID" value="RRA98621.1"/>
    <property type="molecule type" value="Genomic_DNA"/>
</dbReference>
<accession>A0A3P1BCG9</accession>
<gene>
    <name evidence="2" type="ORF">EHT25_26820</name>
</gene>
<organism evidence="2 3">
    <name type="scientific">Larkinella rosea</name>
    <dbReference type="NCBI Taxonomy" id="2025312"/>
    <lineage>
        <taxon>Bacteria</taxon>
        <taxon>Pseudomonadati</taxon>
        <taxon>Bacteroidota</taxon>
        <taxon>Cytophagia</taxon>
        <taxon>Cytophagales</taxon>
        <taxon>Spirosomataceae</taxon>
        <taxon>Larkinella</taxon>
    </lineage>
</organism>
<name>A0A3P1BCG9_9BACT</name>
<dbReference type="AlphaFoldDB" id="A0A3P1BCG9"/>
<dbReference type="Pfam" id="PF18753">
    <property type="entry name" value="Nmad2"/>
    <property type="match status" value="1"/>
</dbReference>
<proteinExistence type="predicted"/>
<dbReference type="RefSeq" id="WP_124878448.1">
    <property type="nucleotide sequence ID" value="NZ_RQJO01000015.1"/>
</dbReference>
<dbReference type="InterPro" id="IPR041180">
    <property type="entry name" value="Nmad2"/>
</dbReference>
<dbReference type="Proteomes" id="UP000271925">
    <property type="component" value="Unassembled WGS sequence"/>
</dbReference>
<comment type="caution">
    <text evidence="2">The sequence shown here is derived from an EMBL/GenBank/DDBJ whole genome shotgun (WGS) entry which is preliminary data.</text>
</comment>
<feature type="domain" description="Nucleotide modification associated" evidence="1">
    <location>
        <begin position="1"/>
        <end position="199"/>
    </location>
</feature>
<dbReference type="OrthoDB" id="2080678at2"/>
<sequence length="217" mass="25001">MAKVYMYVVDRDFGFAPNPFHGFCTLATCKPRIRNVAAPDDWVIGMGGKKLKATGRCVFAMKVTHVVTYNEYWTNPDYNDKKPIPNGSKRIMLGDNIYSQQENNQWKQAHSHHSYPDGSTNIHNLTRDTKSNKVLISKHFYYFGRAAPIVPDLLLARLGFRNAIGHRTFPLAEAREMLSWLDQEFLYQQNQLIANPFNFDKGITHYSVENNRITVIK</sequence>
<evidence type="ECO:0000259" key="1">
    <source>
        <dbReference type="Pfam" id="PF18753"/>
    </source>
</evidence>
<protein>
    <recommendedName>
        <fullName evidence="1">Nucleotide modification associated domain-containing protein</fullName>
    </recommendedName>
</protein>
<keyword evidence="3" id="KW-1185">Reference proteome</keyword>
<reference evidence="2 3" key="1">
    <citation type="submission" date="2018-11" db="EMBL/GenBank/DDBJ databases">
        <authorList>
            <person name="Zhou Z."/>
            <person name="Wang G."/>
        </authorList>
    </citation>
    <scope>NUCLEOTIDE SEQUENCE [LARGE SCALE GENOMIC DNA]</scope>
    <source>
        <strain evidence="2 3">KCTC52004</strain>
    </source>
</reference>